<dbReference type="EMBL" id="LR215031">
    <property type="protein sequence ID" value="VEU72758.1"/>
    <property type="molecule type" value="Genomic_DNA"/>
</dbReference>
<name>A0A449AYZ8_9BACT</name>
<accession>A0A449AYZ8</accession>
<organism evidence="1 2">
    <name type="scientific">Mycoplasmopsis gallopavonis</name>
    <dbReference type="NCBI Taxonomy" id="76629"/>
    <lineage>
        <taxon>Bacteria</taxon>
        <taxon>Bacillati</taxon>
        <taxon>Mycoplasmatota</taxon>
        <taxon>Mycoplasmoidales</taxon>
        <taxon>Metamycoplasmataceae</taxon>
        <taxon>Mycoplasmopsis</taxon>
    </lineage>
</organism>
<dbReference type="AlphaFoldDB" id="A0A449AYZ8"/>
<gene>
    <name evidence="1" type="ORF">NCTC10186_00228</name>
</gene>
<proteinExistence type="predicted"/>
<sequence>MTFESSRPFTITFFKVESSSIYLISLVTWSELIQTKIFLLGFSRAIVLIFLIAVPSEIEFKLVTLDLGLFAQT</sequence>
<evidence type="ECO:0000313" key="2">
    <source>
        <dbReference type="Proteomes" id="UP000289862"/>
    </source>
</evidence>
<evidence type="ECO:0000313" key="1">
    <source>
        <dbReference type="EMBL" id="VEU72758.1"/>
    </source>
</evidence>
<reference evidence="1 2" key="1">
    <citation type="submission" date="2019-01" db="EMBL/GenBank/DDBJ databases">
        <authorList>
            <consortium name="Pathogen Informatics"/>
        </authorList>
    </citation>
    <scope>NUCLEOTIDE SEQUENCE [LARGE SCALE GENOMIC DNA]</scope>
    <source>
        <strain evidence="1 2">NCTC10186</strain>
    </source>
</reference>
<dbReference type="RefSeq" id="WP_119572304.1">
    <property type="nucleotide sequence ID" value="NZ_QXGN01000056.1"/>
</dbReference>
<protein>
    <submittedName>
        <fullName evidence="1">Uncharacterized protein</fullName>
    </submittedName>
</protein>
<dbReference type="Proteomes" id="UP000289862">
    <property type="component" value="Chromosome"/>
</dbReference>
<keyword evidence="2" id="KW-1185">Reference proteome</keyword>
<dbReference type="KEGG" id="mgal:NCTC10186_00228"/>